<protein>
    <submittedName>
        <fullName evidence="3">Universal stress protein</fullName>
    </submittedName>
</protein>
<feature type="domain" description="UspA" evidence="2">
    <location>
        <begin position="160"/>
        <end position="280"/>
    </location>
</feature>
<gene>
    <name evidence="3" type="ORF">DVZ84_01195</name>
</gene>
<dbReference type="CDD" id="cd00293">
    <property type="entry name" value="USP-like"/>
    <property type="match status" value="1"/>
</dbReference>
<evidence type="ECO:0000313" key="3">
    <source>
        <dbReference type="EMBL" id="RDD90876.1"/>
    </source>
</evidence>
<dbReference type="Pfam" id="PF00582">
    <property type="entry name" value="Usp"/>
    <property type="match status" value="2"/>
</dbReference>
<dbReference type="RefSeq" id="WP_114526535.1">
    <property type="nucleotide sequence ID" value="NZ_QQBH01000001.1"/>
</dbReference>
<dbReference type="InterPro" id="IPR006016">
    <property type="entry name" value="UspA"/>
</dbReference>
<sequence length="286" mass="30670">MYLPLMVGVDGSGPSLRAVDWAADEALLHGLPLLVLFASRWERYEGDALARELGKPSARVLADDILRAAAGRARRRHTDLVVTTETVPDEAEHALVSAGRNASMIVLGSRGRSGFADRLLGSVCRTVAAGSDCPVVVLRGDHDNRADGGRRDGLVVGIGEAPASVLRFAFTEARARHAPLTAVRAWRCPTPETVDSPLLTGEPARVYEQRAARELEAALEDAPADVTVRRHTAEGPARSVLPGASAEADLLVIGRRTHARLGRVAHTVLHRSSCPVVIVPERPRER</sequence>
<dbReference type="OrthoDB" id="3174546at2"/>
<dbReference type="EMBL" id="QQBH01000001">
    <property type="protein sequence ID" value="RDD90876.1"/>
    <property type="molecule type" value="Genomic_DNA"/>
</dbReference>
<accession>A0A369VCT7</accession>
<dbReference type="STRING" id="146923.Spa2297_03945"/>
<evidence type="ECO:0000256" key="1">
    <source>
        <dbReference type="ARBA" id="ARBA00008791"/>
    </source>
</evidence>
<evidence type="ECO:0000259" key="2">
    <source>
        <dbReference type="Pfam" id="PF00582"/>
    </source>
</evidence>
<evidence type="ECO:0000313" key="4">
    <source>
        <dbReference type="Proteomes" id="UP000253742"/>
    </source>
</evidence>
<organism evidence="3 4">
    <name type="scientific">Streptomyces parvulus</name>
    <dbReference type="NCBI Taxonomy" id="146923"/>
    <lineage>
        <taxon>Bacteria</taxon>
        <taxon>Bacillati</taxon>
        <taxon>Actinomycetota</taxon>
        <taxon>Actinomycetes</taxon>
        <taxon>Kitasatosporales</taxon>
        <taxon>Streptomycetaceae</taxon>
        <taxon>Streptomyces</taxon>
    </lineage>
</organism>
<comment type="caution">
    <text evidence="3">The sequence shown here is derived from an EMBL/GenBank/DDBJ whole genome shotgun (WGS) entry which is preliminary data.</text>
</comment>
<dbReference type="Gene3D" id="3.40.50.620">
    <property type="entry name" value="HUPs"/>
    <property type="match status" value="2"/>
</dbReference>
<reference evidence="3 4" key="1">
    <citation type="submission" date="2018-07" db="EMBL/GenBank/DDBJ databases">
        <title>Genome guided investigation of antibiotics producing actinomycetales strain isolated from a Macau mangrove ecosystem.</title>
        <authorList>
            <person name="Hu D."/>
        </authorList>
    </citation>
    <scope>NUCLEOTIDE SEQUENCE [LARGE SCALE GENOMIC DNA]</scope>
    <source>
        <strain evidence="3 4">2297</strain>
    </source>
</reference>
<proteinExistence type="inferred from homology"/>
<dbReference type="InterPro" id="IPR014729">
    <property type="entry name" value="Rossmann-like_a/b/a_fold"/>
</dbReference>
<dbReference type="PANTHER" id="PTHR46553">
    <property type="entry name" value="ADENINE NUCLEOTIDE ALPHA HYDROLASES-LIKE SUPERFAMILY PROTEIN"/>
    <property type="match status" value="1"/>
</dbReference>
<dbReference type="PANTHER" id="PTHR46553:SF3">
    <property type="entry name" value="ADENINE NUCLEOTIDE ALPHA HYDROLASES-LIKE SUPERFAMILY PROTEIN"/>
    <property type="match status" value="1"/>
</dbReference>
<dbReference type="AlphaFoldDB" id="A0A369VCT7"/>
<feature type="domain" description="UspA" evidence="2">
    <location>
        <begin position="1"/>
        <end position="139"/>
    </location>
</feature>
<dbReference type="SUPFAM" id="SSF52402">
    <property type="entry name" value="Adenine nucleotide alpha hydrolases-like"/>
    <property type="match status" value="2"/>
</dbReference>
<name>A0A369VCT7_9ACTN</name>
<dbReference type="PRINTS" id="PR01438">
    <property type="entry name" value="UNVRSLSTRESS"/>
</dbReference>
<dbReference type="InterPro" id="IPR006015">
    <property type="entry name" value="Universal_stress_UspA"/>
</dbReference>
<dbReference type="Proteomes" id="UP000253742">
    <property type="component" value="Unassembled WGS sequence"/>
</dbReference>
<comment type="similarity">
    <text evidence="1">Belongs to the universal stress protein A family.</text>
</comment>